<gene>
    <name evidence="13" type="ORF">METZ01_LOCUS281662</name>
</gene>
<evidence type="ECO:0000256" key="5">
    <source>
        <dbReference type="ARBA" id="ARBA00022982"/>
    </source>
</evidence>
<evidence type="ECO:0000256" key="2">
    <source>
        <dbReference type="ARBA" id="ARBA00007602"/>
    </source>
</evidence>
<keyword evidence="7" id="KW-0560">Oxidoreductase</keyword>
<evidence type="ECO:0000256" key="3">
    <source>
        <dbReference type="ARBA" id="ARBA00022448"/>
    </source>
</evidence>
<evidence type="ECO:0000256" key="7">
    <source>
        <dbReference type="ARBA" id="ARBA00023002"/>
    </source>
</evidence>
<dbReference type="GO" id="GO:0015035">
    <property type="term" value="F:protein-disulfide reductase activity"/>
    <property type="evidence" value="ECO:0007669"/>
    <property type="project" value="InterPro"/>
</dbReference>
<evidence type="ECO:0008006" key="14">
    <source>
        <dbReference type="Google" id="ProtNLM"/>
    </source>
</evidence>
<proteinExistence type="inferred from homology"/>
<accession>A0A382KW02</accession>
<dbReference type="GO" id="GO:0006457">
    <property type="term" value="P:protein folding"/>
    <property type="evidence" value="ECO:0007669"/>
    <property type="project" value="InterPro"/>
</dbReference>
<feature type="transmembrane region" description="Helical" evidence="12">
    <location>
        <begin position="79"/>
        <end position="97"/>
    </location>
</feature>
<keyword evidence="4 12" id="KW-0812">Transmembrane</keyword>
<keyword evidence="9" id="KW-1015">Disulfide bond</keyword>
<keyword evidence="6 12" id="KW-1133">Transmembrane helix</keyword>
<dbReference type="PANTHER" id="PTHR43469:SF1">
    <property type="entry name" value="SPBETA PROPHAGE-DERIVED DISULFIDE BOND FORMATION PROTEIN B"/>
    <property type="match status" value="1"/>
</dbReference>
<dbReference type="SUPFAM" id="SSF158442">
    <property type="entry name" value="DsbB-like"/>
    <property type="match status" value="1"/>
</dbReference>
<comment type="subcellular location">
    <subcellularLocation>
        <location evidence="1">Membrane</location>
        <topology evidence="1">Multi-pass membrane protein</topology>
    </subcellularLocation>
</comment>
<feature type="transmembrane region" description="Helical" evidence="12">
    <location>
        <begin position="48"/>
        <end position="67"/>
    </location>
</feature>
<dbReference type="Pfam" id="PF02600">
    <property type="entry name" value="DsbB"/>
    <property type="match status" value="1"/>
</dbReference>
<dbReference type="GO" id="GO:0016020">
    <property type="term" value="C:membrane"/>
    <property type="evidence" value="ECO:0007669"/>
    <property type="project" value="UniProtKB-SubCell"/>
</dbReference>
<sequence>MLEVKILAMLSLIYISLFTIITIINILNPDNIIQNTLHNKFNLNIKNTLFFCFILSFLGTIGSLYLSEVRNLEPCKLCWFERIFLFPLVLIFFITWLKKDRNGMIISIPFILIGSLISLYHYLQQIFPTSESCEVVSCSSPYIWELGFISIPLMAFFNFFGILLILVNYKIVSTKEKHED</sequence>
<evidence type="ECO:0000256" key="1">
    <source>
        <dbReference type="ARBA" id="ARBA00004141"/>
    </source>
</evidence>
<feature type="transmembrane region" description="Helical" evidence="12">
    <location>
        <begin position="104"/>
        <end position="123"/>
    </location>
</feature>
<evidence type="ECO:0000256" key="10">
    <source>
        <dbReference type="ARBA" id="ARBA00023186"/>
    </source>
</evidence>
<feature type="transmembrane region" description="Helical" evidence="12">
    <location>
        <begin position="143"/>
        <end position="167"/>
    </location>
</feature>
<dbReference type="InterPro" id="IPR023380">
    <property type="entry name" value="DsbB-like_sf"/>
</dbReference>
<dbReference type="PANTHER" id="PTHR43469">
    <property type="entry name" value="DISULFIDE FORMATION PROTEIN-RELATED"/>
    <property type="match status" value="1"/>
</dbReference>
<protein>
    <recommendedName>
        <fullName evidence="14">Disulfide bond formation protein B</fullName>
    </recommendedName>
</protein>
<feature type="transmembrane region" description="Helical" evidence="12">
    <location>
        <begin position="6"/>
        <end position="27"/>
    </location>
</feature>
<evidence type="ECO:0000313" key="13">
    <source>
        <dbReference type="EMBL" id="SVC28808.1"/>
    </source>
</evidence>
<organism evidence="13">
    <name type="scientific">marine metagenome</name>
    <dbReference type="NCBI Taxonomy" id="408172"/>
    <lineage>
        <taxon>unclassified sequences</taxon>
        <taxon>metagenomes</taxon>
        <taxon>ecological metagenomes</taxon>
    </lineage>
</organism>
<evidence type="ECO:0000256" key="6">
    <source>
        <dbReference type="ARBA" id="ARBA00022989"/>
    </source>
</evidence>
<reference evidence="13" key="1">
    <citation type="submission" date="2018-05" db="EMBL/GenBank/DDBJ databases">
        <authorList>
            <person name="Lanie J.A."/>
            <person name="Ng W.-L."/>
            <person name="Kazmierczak K.M."/>
            <person name="Andrzejewski T.M."/>
            <person name="Davidsen T.M."/>
            <person name="Wayne K.J."/>
            <person name="Tettelin H."/>
            <person name="Glass J.I."/>
            <person name="Rusch D."/>
            <person name="Podicherti R."/>
            <person name="Tsui H.-C.T."/>
            <person name="Winkler M.E."/>
        </authorList>
    </citation>
    <scope>NUCLEOTIDE SEQUENCE</scope>
</reference>
<keyword evidence="8 12" id="KW-0472">Membrane</keyword>
<keyword evidence="5" id="KW-0249">Electron transport</keyword>
<keyword evidence="3" id="KW-0813">Transport</keyword>
<keyword evidence="11" id="KW-0676">Redox-active center</keyword>
<dbReference type="InterPro" id="IPR003752">
    <property type="entry name" value="DiS_bond_form_DsbB/BdbC"/>
</dbReference>
<dbReference type="EMBL" id="UINC01083268">
    <property type="protein sequence ID" value="SVC28808.1"/>
    <property type="molecule type" value="Genomic_DNA"/>
</dbReference>
<evidence type="ECO:0000256" key="4">
    <source>
        <dbReference type="ARBA" id="ARBA00022692"/>
    </source>
</evidence>
<evidence type="ECO:0000256" key="11">
    <source>
        <dbReference type="ARBA" id="ARBA00023284"/>
    </source>
</evidence>
<evidence type="ECO:0000256" key="9">
    <source>
        <dbReference type="ARBA" id="ARBA00023157"/>
    </source>
</evidence>
<keyword evidence="10" id="KW-0143">Chaperone</keyword>
<name>A0A382KW02_9ZZZZ</name>
<dbReference type="AlphaFoldDB" id="A0A382KW02"/>
<comment type="similarity">
    <text evidence="2">Belongs to the DsbB family. BdbC subfamily.</text>
</comment>
<dbReference type="InterPro" id="IPR012187">
    <property type="entry name" value="Disulphide_bond_form_BdbC"/>
</dbReference>
<evidence type="ECO:0000256" key="12">
    <source>
        <dbReference type="SAM" id="Phobius"/>
    </source>
</evidence>
<evidence type="ECO:0000256" key="8">
    <source>
        <dbReference type="ARBA" id="ARBA00023136"/>
    </source>
</evidence>
<dbReference type="Gene3D" id="1.20.1550.10">
    <property type="entry name" value="DsbB-like"/>
    <property type="match status" value="1"/>
</dbReference>